<keyword evidence="2" id="KW-1185">Reference proteome</keyword>
<evidence type="ECO:0000313" key="2">
    <source>
        <dbReference type="Proteomes" id="UP001165960"/>
    </source>
</evidence>
<reference evidence="1" key="1">
    <citation type="submission" date="2022-04" db="EMBL/GenBank/DDBJ databases">
        <title>Genome of the entomopathogenic fungus Entomophthora muscae.</title>
        <authorList>
            <person name="Elya C."/>
            <person name="Lovett B.R."/>
            <person name="Lee E."/>
            <person name="Macias A.M."/>
            <person name="Hajek A.E."/>
            <person name="De Bivort B.L."/>
            <person name="Kasson M.T."/>
            <person name="De Fine Licht H.H."/>
            <person name="Stajich J.E."/>
        </authorList>
    </citation>
    <scope>NUCLEOTIDE SEQUENCE</scope>
    <source>
        <strain evidence="1">Berkeley</strain>
    </source>
</reference>
<keyword evidence="1" id="KW-0472">Membrane</keyword>
<accession>A0ACC2SGG5</accession>
<proteinExistence type="predicted"/>
<evidence type="ECO:0000313" key="1">
    <source>
        <dbReference type="EMBL" id="KAJ9061435.1"/>
    </source>
</evidence>
<protein>
    <submittedName>
        <fullName evidence="1">Endoplasmic reticulum transmembrane protein 3</fullName>
    </submittedName>
</protein>
<gene>
    <name evidence="1" type="primary">YET3_2</name>
    <name evidence="1" type="ORF">DSO57_1020784</name>
</gene>
<organism evidence="1 2">
    <name type="scientific">Entomophthora muscae</name>
    <dbReference type="NCBI Taxonomy" id="34485"/>
    <lineage>
        <taxon>Eukaryota</taxon>
        <taxon>Fungi</taxon>
        <taxon>Fungi incertae sedis</taxon>
        <taxon>Zoopagomycota</taxon>
        <taxon>Entomophthoromycotina</taxon>
        <taxon>Entomophthoromycetes</taxon>
        <taxon>Entomophthorales</taxon>
        <taxon>Entomophthoraceae</taxon>
        <taxon>Entomophthora</taxon>
    </lineage>
</organism>
<keyword evidence="1" id="KW-0812">Transmembrane</keyword>
<name>A0ACC2SGG5_9FUNG</name>
<sequence>MPKIQYSLKAMLVFIFVLFLDSINRVSRVQEKTDMAEKNSDIRIESSISTQKFYNQRNFYLTGFTLFLSLVLNFTYTVILDLLETEEKLDILQKKSSENGDSTQLEKQKKEVARLRDELALAKKKVLDFETLKKQADQQHAEFNRLADEHAALIKQEDASDVKKES</sequence>
<dbReference type="Proteomes" id="UP001165960">
    <property type="component" value="Unassembled WGS sequence"/>
</dbReference>
<dbReference type="EMBL" id="QTSX02005069">
    <property type="protein sequence ID" value="KAJ9061435.1"/>
    <property type="molecule type" value="Genomic_DNA"/>
</dbReference>
<comment type="caution">
    <text evidence="1">The sequence shown here is derived from an EMBL/GenBank/DDBJ whole genome shotgun (WGS) entry which is preliminary data.</text>
</comment>